<keyword evidence="6" id="KW-0406">Ion transport</keyword>
<keyword evidence="2 10" id="KW-0813">Transport</keyword>
<organism evidence="16 17">
    <name type="scientific">Vibrio viridaestus</name>
    <dbReference type="NCBI Taxonomy" id="2487322"/>
    <lineage>
        <taxon>Bacteria</taxon>
        <taxon>Pseudomonadati</taxon>
        <taxon>Pseudomonadota</taxon>
        <taxon>Gammaproteobacteria</taxon>
        <taxon>Vibrionales</taxon>
        <taxon>Vibrionaceae</taxon>
        <taxon>Vibrio</taxon>
    </lineage>
</organism>
<gene>
    <name evidence="16" type="ORF">EES38_08065</name>
</gene>
<keyword evidence="16" id="KW-0675">Receptor</keyword>
<evidence type="ECO:0000256" key="2">
    <source>
        <dbReference type="ARBA" id="ARBA00022448"/>
    </source>
</evidence>
<keyword evidence="7 11" id="KW-0798">TonB box</keyword>
<dbReference type="Pfam" id="PF07715">
    <property type="entry name" value="Plug"/>
    <property type="match status" value="1"/>
</dbReference>
<evidence type="ECO:0000256" key="5">
    <source>
        <dbReference type="ARBA" id="ARBA00022729"/>
    </source>
</evidence>
<dbReference type="Gene3D" id="2.40.170.20">
    <property type="entry name" value="TonB-dependent receptor, beta-barrel domain"/>
    <property type="match status" value="1"/>
</dbReference>
<evidence type="ECO:0000259" key="15">
    <source>
        <dbReference type="Pfam" id="PF07715"/>
    </source>
</evidence>
<evidence type="ECO:0000259" key="14">
    <source>
        <dbReference type="Pfam" id="PF00593"/>
    </source>
</evidence>
<dbReference type="PROSITE" id="PS52016">
    <property type="entry name" value="TONB_DEPENDENT_REC_3"/>
    <property type="match status" value="1"/>
</dbReference>
<feature type="short sequence motif" description="TonB box" evidence="11">
    <location>
        <begin position="37"/>
        <end position="43"/>
    </location>
</feature>
<dbReference type="InterPro" id="IPR039426">
    <property type="entry name" value="TonB-dep_rcpt-like"/>
</dbReference>
<dbReference type="Proteomes" id="UP000281112">
    <property type="component" value="Unassembled WGS sequence"/>
</dbReference>
<feature type="signal peptide" evidence="13">
    <location>
        <begin position="1"/>
        <end position="20"/>
    </location>
</feature>
<dbReference type="Pfam" id="PF00593">
    <property type="entry name" value="TonB_dep_Rec_b-barrel"/>
    <property type="match status" value="1"/>
</dbReference>
<comment type="similarity">
    <text evidence="10 12">Belongs to the TonB-dependent receptor family.</text>
</comment>
<accession>A0A3N9TG09</accession>
<evidence type="ECO:0000256" key="1">
    <source>
        <dbReference type="ARBA" id="ARBA00004571"/>
    </source>
</evidence>
<evidence type="ECO:0000256" key="6">
    <source>
        <dbReference type="ARBA" id="ARBA00023065"/>
    </source>
</evidence>
<reference evidence="16 17" key="1">
    <citation type="submission" date="2018-11" db="EMBL/GenBank/DDBJ databases">
        <title>Vibrio LJC006 sp. nov., isolated from seawater during the bloom of the enteromorpha.</title>
        <authorList>
            <person name="Liang J."/>
        </authorList>
    </citation>
    <scope>NUCLEOTIDE SEQUENCE [LARGE SCALE GENOMIC DNA]</scope>
    <source>
        <strain evidence="16 17">LJC006</strain>
    </source>
</reference>
<dbReference type="AlphaFoldDB" id="A0A3N9TG09"/>
<keyword evidence="4 10" id="KW-0812">Transmembrane</keyword>
<evidence type="ECO:0000256" key="10">
    <source>
        <dbReference type="PROSITE-ProRule" id="PRU01360"/>
    </source>
</evidence>
<feature type="chain" id="PRO_5018010965" evidence="13">
    <location>
        <begin position="21"/>
        <end position="719"/>
    </location>
</feature>
<keyword evidence="3 10" id="KW-1134">Transmembrane beta strand</keyword>
<keyword evidence="8 10" id="KW-0472">Membrane</keyword>
<evidence type="ECO:0000256" key="3">
    <source>
        <dbReference type="ARBA" id="ARBA00022452"/>
    </source>
</evidence>
<evidence type="ECO:0000313" key="17">
    <source>
        <dbReference type="Proteomes" id="UP000281112"/>
    </source>
</evidence>
<protein>
    <submittedName>
        <fullName evidence="16">TonB-dependent receptor</fullName>
    </submittedName>
</protein>
<dbReference type="GO" id="GO:0015344">
    <property type="term" value="F:siderophore uptake transmembrane transporter activity"/>
    <property type="evidence" value="ECO:0007669"/>
    <property type="project" value="TreeGrafter"/>
</dbReference>
<evidence type="ECO:0000256" key="13">
    <source>
        <dbReference type="SAM" id="SignalP"/>
    </source>
</evidence>
<evidence type="ECO:0000256" key="9">
    <source>
        <dbReference type="ARBA" id="ARBA00023237"/>
    </source>
</evidence>
<dbReference type="SUPFAM" id="SSF56935">
    <property type="entry name" value="Porins"/>
    <property type="match status" value="1"/>
</dbReference>
<evidence type="ECO:0000256" key="4">
    <source>
        <dbReference type="ARBA" id="ARBA00022692"/>
    </source>
</evidence>
<feature type="domain" description="TonB-dependent receptor-like beta-barrel" evidence="14">
    <location>
        <begin position="244"/>
        <end position="682"/>
    </location>
</feature>
<evidence type="ECO:0000256" key="8">
    <source>
        <dbReference type="ARBA" id="ARBA00023136"/>
    </source>
</evidence>
<dbReference type="InterPro" id="IPR036942">
    <property type="entry name" value="Beta-barrel_TonB_sf"/>
</dbReference>
<dbReference type="EMBL" id="RJVQ01000003">
    <property type="protein sequence ID" value="RQW63197.1"/>
    <property type="molecule type" value="Genomic_DNA"/>
</dbReference>
<evidence type="ECO:0000313" key="16">
    <source>
        <dbReference type="EMBL" id="RQW63197.1"/>
    </source>
</evidence>
<evidence type="ECO:0000256" key="11">
    <source>
        <dbReference type="PROSITE-ProRule" id="PRU10143"/>
    </source>
</evidence>
<dbReference type="InterPro" id="IPR012910">
    <property type="entry name" value="Plug_dom"/>
</dbReference>
<comment type="caution">
    <text evidence="16">The sequence shown here is derived from an EMBL/GenBank/DDBJ whole genome shotgun (WGS) entry which is preliminary data.</text>
</comment>
<evidence type="ECO:0000256" key="7">
    <source>
        <dbReference type="ARBA" id="ARBA00023077"/>
    </source>
</evidence>
<dbReference type="InterPro" id="IPR000531">
    <property type="entry name" value="Beta-barrel_TonB"/>
</dbReference>
<keyword evidence="5 13" id="KW-0732">Signal</keyword>
<name>A0A3N9TG09_9VIBR</name>
<feature type="domain" description="TonB-dependent receptor plug" evidence="15">
    <location>
        <begin position="50"/>
        <end position="160"/>
    </location>
</feature>
<proteinExistence type="inferred from homology"/>
<keyword evidence="9 10" id="KW-0998">Cell outer membrane</keyword>
<dbReference type="OrthoDB" id="9760620at2"/>
<sequence length="719" mass="79946">MKKILFSSLAVLFLPAALHAETDRTKDKTDSTQNLDTIVVTASSGALSEFDTPESVTIKSGDELRKATPAINLSEKLKDIPGLQVRNRQNYAQDLQMAIRGFGASAKYGVRGIRIYVDGIPATMPDGQSQTSNIDIDTIDNVTILRGPFSALYGNSAGGVINIETETAVNQPNKIETSHYYGSYGTWKSGVKAVGKTGTGNQAGDMTYTLSTSRFSTHGFREHSAADKDIANAKLGFIIDNTSKLTLILNSVDLDANDPGSLNYSSWQENPSQARDAVKSYNTRKYVNQTQFGLRYEKELTDNDSLSFTGYAGERKMRSYLAIPYSTQENNPLHAGGAIILKRDYQGIDSRWTHQGYLSDIPMTVTTGIDYETMTERRRGFENYTESDGNYTTGVLGSLRRNERNLMWNIDPYIQSSLSLTDKLRLDLGLRYSSVYFDSNDYYITDDNGDDSGDTSTHKLLPVASLQYYLTPDWNVYTSIGKGFQSPTITELSYRSDGTGGLNLNLKPTTNTSLEIGTKKYFGQDLLSLALFQINTKDEIVVDQSSNGRTTYKNAGKTRRQGIEASYQHEFAPDWKLQLSWTLMDAKYRSDECSTSDCSSDTSIRSGNKLTGIADNIGNLSFGFLPESGWYAQTNIQYVGEVQVNDANTDHAPAYSVTDFSGGYKYDFKDWQLDIYGRVNNVFDRNYIGSIVANDSYSRYYEPAPGRNYGVGLNMSYKY</sequence>
<dbReference type="RefSeq" id="WP_124936668.1">
    <property type="nucleotide sequence ID" value="NZ_RJVQ01000003.1"/>
</dbReference>
<dbReference type="GO" id="GO:0009279">
    <property type="term" value="C:cell outer membrane"/>
    <property type="evidence" value="ECO:0007669"/>
    <property type="project" value="UniProtKB-SubCell"/>
</dbReference>
<dbReference type="PANTHER" id="PTHR30069">
    <property type="entry name" value="TONB-DEPENDENT OUTER MEMBRANE RECEPTOR"/>
    <property type="match status" value="1"/>
</dbReference>
<dbReference type="PROSITE" id="PS00430">
    <property type="entry name" value="TONB_DEPENDENT_REC_1"/>
    <property type="match status" value="1"/>
</dbReference>
<evidence type="ECO:0000256" key="12">
    <source>
        <dbReference type="RuleBase" id="RU003357"/>
    </source>
</evidence>
<comment type="subcellular location">
    <subcellularLocation>
        <location evidence="1 10">Cell outer membrane</location>
        <topology evidence="1 10">Multi-pass membrane protein</topology>
    </subcellularLocation>
</comment>
<dbReference type="GO" id="GO:0044718">
    <property type="term" value="P:siderophore transmembrane transport"/>
    <property type="evidence" value="ECO:0007669"/>
    <property type="project" value="TreeGrafter"/>
</dbReference>
<keyword evidence="17" id="KW-1185">Reference proteome</keyword>
<dbReference type="CDD" id="cd01347">
    <property type="entry name" value="ligand_gated_channel"/>
    <property type="match status" value="1"/>
</dbReference>
<dbReference type="Gene3D" id="2.170.130.10">
    <property type="entry name" value="TonB-dependent receptor, plug domain"/>
    <property type="match status" value="1"/>
</dbReference>
<dbReference type="InterPro" id="IPR037066">
    <property type="entry name" value="Plug_dom_sf"/>
</dbReference>
<dbReference type="PANTHER" id="PTHR30069:SF28">
    <property type="entry name" value="TONB-DEPENDENT RECEPTOR YNCD-RELATED"/>
    <property type="match status" value="1"/>
</dbReference>
<dbReference type="InterPro" id="IPR010916">
    <property type="entry name" value="TonB_box_CS"/>
</dbReference>